<dbReference type="Proteomes" id="UP001225646">
    <property type="component" value="Unassembled WGS sequence"/>
</dbReference>
<dbReference type="InterPro" id="IPR012675">
    <property type="entry name" value="Beta-grasp_dom_sf"/>
</dbReference>
<name>A0ABT9VP22_9BACI</name>
<dbReference type="InterPro" id="IPR016155">
    <property type="entry name" value="Mopterin_synth/thiamin_S_b"/>
</dbReference>
<keyword evidence="2" id="KW-1185">Reference proteome</keyword>
<sequence>MKIQVNGKLVNIDDQIQTIADLLKHYQLENRIVVVELNREIINKEGYDSQSLHEGDQIEIVHFVGGG</sequence>
<dbReference type="Gene3D" id="3.10.20.30">
    <property type="match status" value="1"/>
</dbReference>
<accession>A0ABT9VP22</accession>
<dbReference type="EMBL" id="JAUSTR010000004">
    <property type="protein sequence ID" value="MDQ0162465.1"/>
    <property type="molecule type" value="Genomic_DNA"/>
</dbReference>
<dbReference type="RefSeq" id="WP_419151886.1">
    <property type="nucleotide sequence ID" value="NZ_JAUSTR010000004.1"/>
</dbReference>
<organism evidence="1 2">
    <name type="scientific">Aeribacillus alveayuensis</name>
    <dbReference type="NCBI Taxonomy" id="279215"/>
    <lineage>
        <taxon>Bacteria</taxon>
        <taxon>Bacillati</taxon>
        <taxon>Bacillota</taxon>
        <taxon>Bacilli</taxon>
        <taxon>Bacillales</taxon>
        <taxon>Bacillaceae</taxon>
        <taxon>Aeribacillus</taxon>
    </lineage>
</organism>
<protein>
    <submittedName>
        <fullName evidence="1">Sulfur carrier protein</fullName>
    </submittedName>
</protein>
<evidence type="ECO:0000313" key="2">
    <source>
        <dbReference type="Proteomes" id="UP001225646"/>
    </source>
</evidence>
<dbReference type="InterPro" id="IPR010035">
    <property type="entry name" value="Thi_S"/>
</dbReference>
<gene>
    <name evidence="1" type="ORF">J2S06_001542</name>
</gene>
<dbReference type="SUPFAM" id="SSF54285">
    <property type="entry name" value="MoaD/ThiS"/>
    <property type="match status" value="1"/>
</dbReference>
<dbReference type="PANTHER" id="PTHR34472">
    <property type="entry name" value="SULFUR CARRIER PROTEIN THIS"/>
    <property type="match status" value="1"/>
</dbReference>
<proteinExistence type="predicted"/>
<evidence type="ECO:0000313" key="1">
    <source>
        <dbReference type="EMBL" id="MDQ0162465.1"/>
    </source>
</evidence>
<reference evidence="1 2" key="1">
    <citation type="submission" date="2023-07" db="EMBL/GenBank/DDBJ databases">
        <title>Genomic Encyclopedia of Type Strains, Phase IV (KMG-IV): sequencing the most valuable type-strain genomes for metagenomic binning, comparative biology and taxonomic classification.</title>
        <authorList>
            <person name="Goeker M."/>
        </authorList>
    </citation>
    <scope>NUCLEOTIDE SEQUENCE [LARGE SCALE GENOMIC DNA]</scope>
    <source>
        <strain evidence="1 2">DSM 19092</strain>
    </source>
</reference>
<comment type="caution">
    <text evidence="1">The sequence shown here is derived from an EMBL/GenBank/DDBJ whole genome shotgun (WGS) entry which is preliminary data.</text>
</comment>
<dbReference type="Pfam" id="PF02597">
    <property type="entry name" value="ThiS"/>
    <property type="match status" value="1"/>
</dbReference>
<dbReference type="PANTHER" id="PTHR34472:SF1">
    <property type="entry name" value="SULFUR CARRIER PROTEIN THIS"/>
    <property type="match status" value="1"/>
</dbReference>
<dbReference type="InterPro" id="IPR003749">
    <property type="entry name" value="ThiS/MoaD-like"/>
</dbReference>
<dbReference type="NCBIfam" id="TIGR01683">
    <property type="entry name" value="thiS"/>
    <property type="match status" value="1"/>
</dbReference>
<dbReference type="CDD" id="cd00565">
    <property type="entry name" value="Ubl_ThiS"/>
    <property type="match status" value="1"/>
</dbReference>